<accession>A0AAV0U6G2</accession>
<reference evidence="2" key="1">
    <citation type="submission" date="2022-12" db="EMBL/GenBank/DDBJ databases">
        <authorList>
            <person name="Webb A."/>
        </authorList>
    </citation>
    <scope>NUCLEOTIDE SEQUENCE</scope>
    <source>
        <strain evidence="2">Pf2</strain>
    </source>
</reference>
<feature type="compositionally biased region" description="Basic and acidic residues" evidence="1">
    <location>
        <begin position="99"/>
        <end position="113"/>
    </location>
</feature>
<feature type="compositionally biased region" description="Acidic residues" evidence="1">
    <location>
        <begin position="58"/>
        <end position="69"/>
    </location>
</feature>
<feature type="region of interest" description="Disordered" evidence="1">
    <location>
        <begin position="18"/>
        <end position="131"/>
    </location>
</feature>
<evidence type="ECO:0000256" key="1">
    <source>
        <dbReference type="SAM" id="MobiDB-lite"/>
    </source>
</evidence>
<sequence length="131" mass="14002">MKTHPVFYVGRLKRYVGPEEITYPHRSNETDGDVDCESSVAADQATRKPRGSPYTNEAIEDSAIEEDSALDAGISSPVALRCPNGSSGGHTPDGPSSSHRADPKSVARLDSRDLLPASSAQRSQLATKHRG</sequence>
<protein>
    <recommendedName>
        <fullName evidence="4">Pol protein</fullName>
    </recommendedName>
</protein>
<evidence type="ECO:0008006" key="4">
    <source>
        <dbReference type="Google" id="ProtNLM"/>
    </source>
</evidence>
<gene>
    <name evidence="2" type="ORF">PFR002_LOCUS6926</name>
</gene>
<dbReference type="AlphaFoldDB" id="A0AAV0U6G2"/>
<dbReference type="EMBL" id="CANTFK010000898">
    <property type="protein sequence ID" value="CAI5732571.1"/>
    <property type="molecule type" value="Genomic_DNA"/>
</dbReference>
<comment type="caution">
    <text evidence="2">The sequence shown here is derived from an EMBL/GenBank/DDBJ whole genome shotgun (WGS) entry which is preliminary data.</text>
</comment>
<evidence type="ECO:0000313" key="2">
    <source>
        <dbReference type="EMBL" id="CAI5732571.1"/>
    </source>
</evidence>
<feature type="compositionally biased region" description="Polar residues" evidence="1">
    <location>
        <begin position="118"/>
        <end position="131"/>
    </location>
</feature>
<dbReference type="Proteomes" id="UP001159659">
    <property type="component" value="Unassembled WGS sequence"/>
</dbReference>
<proteinExistence type="predicted"/>
<name>A0AAV0U6G2_9STRA</name>
<evidence type="ECO:0000313" key="3">
    <source>
        <dbReference type="Proteomes" id="UP001159659"/>
    </source>
</evidence>
<organism evidence="2 3">
    <name type="scientific">Peronospora farinosa</name>
    <dbReference type="NCBI Taxonomy" id="134698"/>
    <lineage>
        <taxon>Eukaryota</taxon>
        <taxon>Sar</taxon>
        <taxon>Stramenopiles</taxon>
        <taxon>Oomycota</taxon>
        <taxon>Peronosporomycetes</taxon>
        <taxon>Peronosporales</taxon>
        <taxon>Peronosporaceae</taxon>
        <taxon>Peronospora</taxon>
    </lineage>
</organism>